<gene>
    <name evidence="5" type="ORF">WT26_16450</name>
</gene>
<dbReference type="PANTHER" id="PTHR10545:SF29">
    <property type="entry name" value="GH14572P-RELATED"/>
    <property type="match status" value="1"/>
</dbReference>
<dbReference type="CDD" id="cd04301">
    <property type="entry name" value="NAT_SF"/>
    <property type="match status" value="1"/>
</dbReference>
<evidence type="ECO:0000259" key="4">
    <source>
        <dbReference type="PROSITE" id="PS51186"/>
    </source>
</evidence>
<dbReference type="SUPFAM" id="SSF55729">
    <property type="entry name" value="Acyl-CoA N-acyltransferases (Nat)"/>
    <property type="match status" value="1"/>
</dbReference>
<keyword evidence="3" id="KW-0012">Acyltransferase</keyword>
<proteinExistence type="inferred from homology"/>
<protein>
    <submittedName>
        <fullName evidence="5">GCN5 family acetyltransferase</fullName>
    </submittedName>
</protein>
<dbReference type="PANTHER" id="PTHR10545">
    <property type="entry name" value="DIAMINE N-ACETYLTRANSFERASE"/>
    <property type="match status" value="1"/>
</dbReference>
<dbReference type="Proteomes" id="UP000094776">
    <property type="component" value="Chromosome 1"/>
</dbReference>
<dbReference type="PROSITE" id="PS51186">
    <property type="entry name" value="GNAT"/>
    <property type="match status" value="1"/>
</dbReference>
<keyword evidence="2 5" id="KW-0808">Transferase</keyword>
<sequence>MQIDIRSATVADVPQILRFITELAIYEKAEDQVVATVASLERSLFGDGSPARALICEVDGEPAGFAVYFFSYSTWLARQGLYLEDLYVSPRFRGAGAGLRLLKALARIAVESGCGRFEWSVLDWNEPAIRFYESVGAAPQSEWVRYRLAGDELRAFADAAPVDAAPSGCA</sequence>
<organism evidence="5 6">
    <name type="scientific">Burkholderia cepacia</name>
    <name type="common">Pseudomonas cepacia</name>
    <dbReference type="NCBI Taxonomy" id="292"/>
    <lineage>
        <taxon>Bacteria</taxon>
        <taxon>Pseudomonadati</taxon>
        <taxon>Pseudomonadota</taxon>
        <taxon>Betaproteobacteria</taxon>
        <taxon>Burkholderiales</taxon>
        <taxon>Burkholderiaceae</taxon>
        <taxon>Burkholderia</taxon>
        <taxon>Burkholderia cepacia complex</taxon>
    </lineage>
</organism>
<dbReference type="FunFam" id="3.40.630.30:FF:000064">
    <property type="entry name" value="GNAT family acetyltransferase"/>
    <property type="match status" value="1"/>
</dbReference>
<dbReference type="InterPro" id="IPR000182">
    <property type="entry name" value="GNAT_dom"/>
</dbReference>
<reference evidence="5 6" key="1">
    <citation type="submission" date="2015-12" db="EMBL/GenBank/DDBJ databases">
        <title>Diversity of Burkholderia near neighbor genomes.</title>
        <authorList>
            <person name="Sahl J."/>
            <person name="Wagner D."/>
            <person name="Keim P."/>
        </authorList>
    </citation>
    <scope>NUCLEOTIDE SEQUENCE [LARGE SCALE GENOMIC DNA]</scope>
    <source>
        <strain evidence="5 6">MSMB1184WGS</strain>
    </source>
</reference>
<accession>A0A1B4PUD1</accession>
<dbReference type="InterPro" id="IPR051016">
    <property type="entry name" value="Diverse_Substrate_AcTransf"/>
</dbReference>
<evidence type="ECO:0000256" key="1">
    <source>
        <dbReference type="ARBA" id="ARBA00008694"/>
    </source>
</evidence>
<dbReference type="Gene3D" id="3.40.630.30">
    <property type="match status" value="1"/>
</dbReference>
<evidence type="ECO:0000256" key="2">
    <source>
        <dbReference type="ARBA" id="ARBA00022679"/>
    </source>
</evidence>
<dbReference type="AlphaFoldDB" id="A0A1B4PUD1"/>
<dbReference type="RefSeq" id="WP_069273289.1">
    <property type="nucleotide sequence ID" value="NZ_CP013443.1"/>
</dbReference>
<dbReference type="Pfam" id="PF00583">
    <property type="entry name" value="Acetyltransf_1"/>
    <property type="match status" value="1"/>
</dbReference>
<evidence type="ECO:0000313" key="6">
    <source>
        <dbReference type="Proteomes" id="UP000094776"/>
    </source>
</evidence>
<dbReference type="InterPro" id="IPR016181">
    <property type="entry name" value="Acyl_CoA_acyltransferase"/>
</dbReference>
<dbReference type="EMBL" id="CP013443">
    <property type="protein sequence ID" value="AOK17440.1"/>
    <property type="molecule type" value="Genomic_DNA"/>
</dbReference>
<evidence type="ECO:0000256" key="3">
    <source>
        <dbReference type="ARBA" id="ARBA00023315"/>
    </source>
</evidence>
<feature type="domain" description="N-acetyltransferase" evidence="4">
    <location>
        <begin position="3"/>
        <end position="163"/>
    </location>
</feature>
<evidence type="ECO:0000313" key="5">
    <source>
        <dbReference type="EMBL" id="AOK17440.1"/>
    </source>
</evidence>
<dbReference type="GO" id="GO:0008080">
    <property type="term" value="F:N-acetyltransferase activity"/>
    <property type="evidence" value="ECO:0007669"/>
    <property type="project" value="TreeGrafter"/>
</dbReference>
<comment type="similarity">
    <text evidence="1">Belongs to the acetyltransferase family.</text>
</comment>
<name>A0A1B4PUD1_BURCE</name>